<keyword evidence="3 5" id="KW-0546">Nucleotide metabolism</keyword>
<comment type="caution">
    <text evidence="5">Lacks conserved residue(s) required for the propagation of feature annotation.</text>
</comment>
<dbReference type="SUPFAM" id="SSF51283">
    <property type="entry name" value="dUTPase-like"/>
    <property type="match status" value="1"/>
</dbReference>
<comment type="caution">
    <text evidence="7">The sequence shown here is derived from an EMBL/GenBank/DDBJ whole genome shotgun (WGS) entry which is preliminary data.</text>
</comment>
<dbReference type="GO" id="GO:0046081">
    <property type="term" value="P:dUTP catabolic process"/>
    <property type="evidence" value="ECO:0007669"/>
    <property type="project" value="InterPro"/>
</dbReference>
<keyword evidence="2 5" id="KW-0378">Hydrolase</keyword>
<sequence>MIEVKIRHLPHAEGLPIPHRATEEAAGFDLAAAVAEDQPLTLAPGARLLVPTGIIMQLPEGFEGQIRPRSGLALRHGITVLNAPGTVDSDYRGEVQVLLINHGDAPFAITRGLRIAQLVIAPVSPIYLMLALNLDDTRRGSGGFGSTGLQGESAQ</sequence>
<dbReference type="InterPro" id="IPR036157">
    <property type="entry name" value="dUTPase-like_sf"/>
</dbReference>
<dbReference type="Gene3D" id="2.70.40.10">
    <property type="match status" value="1"/>
</dbReference>
<dbReference type="PANTHER" id="PTHR11241">
    <property type="entry name" value="DEOXYURIDINE 5'-TRIPHOSPHATE NUCLEOTIDOHYDROLASE"/>
    <property type="match status" value="1"/>
</dbReference>
<dbReference type="GO" id="GO:0006226">
    <property type="term" value="P:dUMP biosynthetic process"/>
    <property type="evidence" value="ECO:0007669"/>
    <property type="project" value="UniProtKB-UniRule"/>
</dbReference>
<feature type="binding site" evidence="5">
    <location>
        <begin position="86"/>
        <end position="88"/>
    </location>
    <ligand>
        <name>substrate</name>
    </ligand>
</feature>
<dbReference type="EMBL" id="BMCP01000001">
    <property type="protein sequence ID" value="GGE29462.1"/>
    <property type="molecule type" value="Genomic_DNA"/>
</dbReference>
<feature type="binding site" evidence="5">
    <location>
        <position position="82"/>
    </location>
    <ligand>
        <name>substrate</name>
    </ligand>
</feature>
<dbReference type="PANTHER" id="PTHR11241:SF0">
    <property type="entry name" value="DEOXYURIDINE 5'-TRIPHOSPHATE NUCLEOTIDOHYDROLASE"/>
    <property type="match status" value="1"/>
</dbReference>
<dbReference type="InterPro" id="IPR008181">
    <property type="entry name" value="dUTPase"/>
</dbReference>
<comment type="function">
    <text evidence="5">This enzyme is involved in nucleotide metabolism: it produces dUMP, the immediate precursor of thymidine nucleotides and it decreases the intracellular concentration of dUTP so that uracil cannot be incorporated into DNA.</text>
</comment>
<evidence type="ECO:0000256" key="1">
    <source>
        <dbReference type="ARBA" id="ARBA00006581"/>
    </source>
</evidence>
<keyword evidence="5" id="KW-0479">Metal-binding</keyword>
<evidence type="ECO:0000256" key="2">
    <source>
        <dbReference type="ARBA" id="ARBA00022801"/>
    </source>
</evidence>
<dbReference type="InterPro" id="IPR029054">
    <property type="entry name" value="dUTPase-like"/>
</dbReference>
<comment type="pathway">
    <text evidence="5">Pyrimidine metabolism; dUMP biosynthesis; dUMP from dCTP (dUTP route): step 2/2.</text>
</comment>
<dbReference type="Proteomes" id="UP000602745">
    <property type="component" value="Unassembled WGS sequence"/>
</dbReference>
<comment type="catalytic activity">
    <reaction evidence="4 5">
        <text>dUTP + H2O = dUMP + diphosphate + H(+)</text>
        <dbReference type="Rhea" id="RHEA:10248"/>
        <dbReference type="ChEBI" id="CHEBI:15377"/>
        <dbReference type="ChEBI" id="CHEBI:15378"/>
        <dbReference type="ChEBI" id="CHEBI:33019"/>
        <dbReference type="ChEBI" id="CHEBI:61555"/>
        <dbReference type="ChEBI" id="CHEBI:246422"/>
        <dbReference type="EC" id="3.6.1.23"/>
    </reaction>
</comment>
<dbReference type="HAMAP" id="MF_00116">
    <property type="entry name" value="dUTPase_bact"/>
    <property type="match status" value="1"/>
</dbReference>
<feature type="binding site" evidence="5">
    <location>
        <begin position="69"/>
        <end position="71"/>
    </location>
    <ligand>
        <name>substrate</name>
    </ligand>
</feature>
<keyword evidence="5" id="KW-0460">Magnesium</keyword>
<dbReference type="GO" id="GO:0000287">
    <property type="term" value="F:magnesium ion binding"/>
    <property type="evidence" value="ECO:0007669"/>
    <property type="project" value="UniProtKB-UniRule"/>
</dbReference>
<reference evidence="7" key="2">
    <citation type="submission" date="2020-09" db="EMBL/GenBank/DDBJ databases">
        <authorList>
            <person name="Sun Q."/>
            <person name="Sedlacek I."/>
        </authorList>
    </citation>
    <scope>NUCLEOTIDE SEQUENCE</scope>
    <source>
        <strain evidence="7">CCM 7684</strain>
    </source>
</reference>
<comment type="cofactor">
    <cofactor evidence="5">
        <name>Mg(2+)</name>
        <dbReference type="ChEBI" id="CHEBI:18420"/>
    </cofactor>
</comment>
<dbReference type="EC" id="3.6.1.23" evidence="5"/>
<dbReference type="NCBIfam" id="TIGR00576">
    <property type="entry name" value="dut"/>
    <property type="match status" value="1"/>
</dbReference>
<dbReference type="NCBIfam" id="NF001862">
    <property type="entry name" value="PRK00601.1"/>
    <property type="match status" value="1"/>
</dbReference>
<dbReference type="RefSeq" id="WP_188407966.1">
    <property type="nucleotide sequence ID" value="NZ_BMCP01000001.1"/>
</dbReference>
<feature type="domain" description="dUTPase-like" evidence="6">
    <location>
        <begin position="16"/>
        <end position="148"/>
    </location>
</feature>
<evidence type="ECO:0000256" key="4">
    <source>
        <dbReference type="ARBA" id="ARBA00047686"/>
    </source>
</evidence>
<dbReference type="AlphaFoldDB" id="A0A8J2YAJ7"/>
<proteinExistence type="inferred from homology"/>
<evidence type="ECO:0000313" key="8">
    <source>
        <dbReference type="Proteomes" id="UP000602745"/>
    </source>
</evidence>
<keyword evidence="8" id="KW-1185">Reference proteome</keyword>
<name>A0A8J2YAJ7_9RHOB</name>
<dbReference type="GO" id="GO:0004170">
    <property type="term" value="F:dUTP diphosphatase activity"/>
    <property type="evidence" value="ECO:0007669"/>
    <property type="project" value="UniProtKB-UniRule"/>
</dbReference>
<dbReference type="InterPro" id="IPR033704">
    <property type="entry name" value="dUTPase_trimeric"/>
</dbReference>
<evidence type="ECO:0000313" key="7">
    <source>
        <dbReference type="EMBL" id="GGE29462.1"/>
    </source>
</evidence>
<evidence type="ECO:0000256" key="5">
    <source>
        <dbReference type="HAMAP-Rule" id="MF_00116"/>
    </source>
</evidence>
<dbReference type="UniPathway" id="UPA00610">
    <property type="reaction ID" value="UER00666"/>
</dbReference>
<gene>
    <name evidence="5 7" type="primary">dut</name>
    <name evidence="7" type="ORF">GCM10007276_03320</name>
</gene>
<evidence type="ECO:0000259" key="6">
    <source>
        <dbReference type="Pfam" id="PF00692"/>
    </source>
</evidence>
<comment type="similarity">
    <text evidence="1 5">Belongs to the dUTPase family.</text>
</comment>
<protein>
    <recommendedName>
        <fullName evidence="5">Deoxyuridine 5'-triphosphate nucleotidohydrolase</fullName>
        <shortName evidence="5">dUTPase</shortName>
        <ecNumber evidence="5">3.6.1.23</ecNumber>
    </recommendedName>
    <alternativeName>
        <fullName evidence="5">dUTP pyrophosphatase</fullName>
    </alternativeName>
</protein>
<accession>A0A8J2YAJ7</accession>
<dbReference type="CDD" id="cd07557">
    <property type="entry name" value="trimeric_dUTPase"/>
    <property type="match status" value="1"/>
</dbReference>
<organism evidence="7 8">
    <name type="scientific">Agaricicola taiwanensis</name>
    <dbReference type="NCBI Taxonomy" id="591372"/>
    <lineage>
        <taxon>Bacteria</taxon>
        <taxon>Pseudomonadati</taxon>
        <taxon>Pseudomonadota</taxon>
        <taxon>Alphaproteobacteria</taxon>
        <taxon>Rhodobacterales</taxon>
        <taxon>Paracoccaceae</taxon>
        <taxon>Agaricicola</taxon>
    </lineage>
</organism>
<dbReference type="Pfam" id="PF00692">
    <property type="entry name" value="dUTPase"/>
    <property type="match status" value="1"/>
</dbReference>
<evidence type="ECO:0000256" key="3">
    <source>
        <dbReference type="ARBA" id="ARBA00023080"/>
    </source>
</evidence>
<reference evidence="7" key="1">
    <citation type="journal article" date="2014" name="Int. J. Syst. Evol. Microbiol.">
        <title>Complete genome sequence of Corynebacterium casei LMG S-19264T (=DSM 44701T), isolated from a smear-ripened cheese.</title>
        <authorList>
            <consortium name="US DOE Joint Genome Institute (JGI-PGF)"/>
            <person name="Walter F."/>
            <person name="Albersmeier A."/>
            <person name="Kalinowski J."/>
            <person name="Ruckert C."/>
        </authorList>
    </citation>
    <scope>NUCLEOTIDE SEQUENCE</scope>
    <source>
        <strain evidence="7">CCM 7684</strain>
    </source>
</reference>